<keyword evidence="7" id="KW-1185">Reference proteome</keyword>
<dbReference type="Gene3D" id="1.10.357.10">
    <property type="entry name" value="Tetracycline Repressor, domain 2"/>
    <property type="match status" value="1"/>
</dbReference>
<sequence>MTDTAQVNADDPVNRKALLDAAERLMLEEGYAAVTTRRVAARAGLKPQLVHYYFESMDQLLLDLVRRATAHGRDTLARVLASPKPLRRLWEWSTDTEATALQIEMMALGNHRKAIRAELADGARRLRRMQVDALSEALERSGIVDDVTRTDALMMVLASVSRVLVMEKSLGVTAGHRNVRALVEHYLDRLESGS</sequence>
<evidence type="ECO:0000256" key="3">
    <source>
        <dbReference type="ARBA" id="ARBA00023163"/>
    </source>
</evidence>
<accession>G8RP57</accession>
<dbReference type="InterPro" id="IPR001647">
    <property type="entry name" value="HTH_TetR"/>
</dbReference>
<dbReference type="KEGG" id="mrh:MycrhN_5821"/>
<feature type="DNA-binding region" description="H-T-H motif" evidence="4">
    <location>
        <begin position="35"/>
        <end position="54"/>
    </location>
</feature>
<proteinExistence type="predicted"/>
<evidence type="ECO:0000256" key="4">
    <source>
        <dbReference type="PROSITE-ProRule" id="PRU00335"/>
    </source>
</evidence>
<protein>
    <recommendedName>
        <fullName evidence="5">HTH tetR-type domain-containing protein</fullName>
    </recommendedName>
</protein>
<dbReference type="PANTHER" id="PTHR30055:SF234">
    <property type="entry name" value="HTH-TYPE TRANSCRIPTIONAL REGULATOR BETI"/>
    <property type="match status" value="1"/>
</dbReference>
<evidence type="ECO:0000256" key="1">
    <source>
        <dbReference type="ARBA" id="ARBA00023015"/>
    </source>
</evidence>
<dbReference type="HOGENOM" id="CLU_098622_0_0_11"/>
<evidence type="ECO:0000256" key="2">
    <source>
        <dbReference type="ARBA" id="ARBA00023125"/>
    </source>
</evidence>
<dbReference type="EMBL" id="CP003169">
    <property type="protein sequence ID" value="AEV76286.1"/>
    <property type="molecule type" value="Genomic_DNA"/>
</dbReference>
<evidence type="ECO:0000313" key="6">
    <source>
        <dbReference type="EMBL" id="AEV76286.1"/>
    </source>
</evidence>
<dbReference type="PANTHER" id="PTHR30055">
    <property type="entry name" value="HTH-TYPE TRANSCRIPTIONAL REGULATOR RUTR"/>
    <property type="match status" value="1"/>
</dbReference>
<keyword evidence="1" id="KW-0805">Transcription regulation</keyword>
<keyword evidence="3" id="KW-0804">Transcription</keyword>
<dbReference type="PROSITE" id="PS50977">
    <property type="entry name" value="HTH_TETR_2"/>
    <property type="match status" value="1"/>
</dbReference>
<feature type="domain" description="HTH tetR-type" evidence="5">
    <location>
        <begin position="12"/>
        <end position="72"/>
    </location>
</feature>
<dbReference type="OrthoDB" id="3474596at2"/>
<dbReference type="AlphaFoldDB" id="G8RP57"/>
<dbReference type="InterPro" id="IPR050109">
    <property type="entry name" value="HTH-type_TetR-like_transc_reg"/>
</dbReference>
<evidence type="ECO:0000313" key="7">
    <source>
        <dbReference type="Proteomes" id="UP000005442"/>
    </source>
</evidence>
<dbReference type="GO" id="GO:0003700">
    <property type="term" value="F:DNA-binding transcription factor activity"/>
    <property type="evidence" value="ECO:0007669"/>
    <property type="project" value="TreeGrafter"/>
</dbReference>
<reference evidence="6 7" key="1">
    <citation type="submission" date="2011-12" db="EMBL/GenBank/DDBJ databases">
        <title>Complete sequence of Mycobacterium rhodesiae NBB3.</title>
        <authorList>
            <consortium name="US DOE Joint Genome Institute"/>
            <person name="Lucas S."/>
            <person name="Han J."/>
            <person name="Lapidus A."/>
            <person name="Cheng J.-F."/>
            <person name="Goodwin L."/>
            <person name="Pitluck S."/>
            <person name="Peters L."/>
            <person name="Mikhailova N."/>
            <person name="Gu W."/>
            <person name="Detter J.C."/>
            <person name="Han C."/>
            <person name="Tapia R."/>
            <person name="Land M."/>
            <person name="Hauser L."/>
            <person name="Kyrpides N."/>
            <person name="Ivanova N."/>
            <person name="Pagani I."/>
            <person name="Mattes T."/>
            <person name="Holmes A."/>
            <person name="Rutledge P."/>
            <person name="Paulsen I."/>
            <person name="Coleman N."/>
            <person name="Woyke T."/>
        </authorList>
    </citation>
    <scope>NUCLEOTIDE SEQUENCE [LARGE SCALE GENOMIC DNA]</scope>
    <source>
        <strain evidence="6 7">NBB3</strain>
    </source>
</reference>
<dbReference type="STRING" id="710685.MycrhN_5821"/>
<dbReference type="RefSeq" id="WP_014214025.1">
    <property type="nucleotide sequence ID" value="NC_016604.1"/>
</dbReference>
<dbReference type="PRINTS" id="PR00455">
    <property type="entry name" value="HTHTETR"/>
</dbReference>
<organism evidence="6 7">
    <name type="scientific">Mycolicibacterium rhodesiae (strain NBB3)</name>
    <name type="common">Mycobacterium rhodesiae</name>
    <dbReference type="NCBI Taxonomy" id="710685"/>
    <lineage>
        <taxon>Bacteria</taxon>
        <taxon>Bacillati</taxon>
        <taxon>Actinomycetota</taxon>
        <taxon>Actinomycetes</taxon>
        <taxon>Mycobacteriales</taxon>
        <taxon>Mycobacteriaceae</taxon>
        <taxon>Mycolicibacterium</taxon>
    </lineage>
</organism>
<dbReference type="SUPFAM" id="SSF46689">
    <property type="entry name" value="Homeodomain-like"/>
    <property type="match status" value="1"/>
</dbReference>
<dbReference type="Proteomes" id="UP000005442">
    <property type="component" value="Chromosome"/>
</dbReference>
<dbReference type="InterPro" id="IPR009057">
    <property type="entry name" value="Homeodomain-like_sf"/>
</dbReference>
<evidence type="ECO:0000259" key="5">
    <source>
        <dbReference type="PROSITE" id="PS50977"/>
    </source>
</evidence>
<keyword evidence="2 4" id="KW-0238">DNA-binding</keyword>
<gene>
    <name evidence="6" type="ordered locus">MycrhN_5821</name>
</gene>
<name>G8RP57_MYCRN</name>
<dbReference type="eggNOG" id="COG1309">
    <property type="taxonomic scope" value="Bacteria"/>
</dbReference>
<dbReference type="GO" id="GO:0000976">
    <property type="term" value="F:transcription cis-regulatory region binding"/>
    <property type="evidence" value="ECO:0007669"/>
    <property type="project" value="TreeGrafter"/>
</dbReference>
<dbReference type="PATRIC" id="fig|710685.3.peg.5848"/>
<dbReference type="Pfam" id="PF00440">
    <property type="entry name" value="TetR_N"/>
    <property type="match status" value="1"/>
</dbReference>